<dbReference type="NCBIfam" id="TIGR04085">
    <property type="entry name" value="rSAM_more_4Fe4S"/>
    <property type="match status" value="1"/>
</dbReference>
<reference evidence="2 3" key="1">
    <citation type="submission" date="2016-09" db="EMBL/GenBank/DDBJ databases">
        <title>Complete genome of Desulfosporosinus sp. OL.</title>
        <authorList>
            <person name="Mardanov A."/>
            <person name="Beletsky A."/>
            <person name="Panova A."/>
            <person name="Karnachuk O."/>
            <person name="Ravin N."/>
        </authorList>
    </citation>
    <scope>NUCLEOTIDE SEQUENCE [LARGE SCALE GENOMIC DNA]</scope>
    <source>
        <strain evidence="2 3">OL</strain>
    </source>
</reference>
<accession>A0A1Q8QCX0</accession>
<gene>
    <name evidence="2" type="ORF">DSOL_5362</name>
</gene>
<dbReference type="Proteomes" id="UP000186102">
    <property type="component" value="Unassembled WGS sequence"/>
</dbReference>
<comment type="cofactor">
    <cofactor evidence="1">
        <name>[4Fe-4S] cluster</name>
        <dbReference type="ChEBI" id="CHEBI:49883"/>
    </cofactor>
</comment>
<dbReference type="STRING" id="1888891.DSOL_5362"/>
<sequence length="528" mass="60468">MTKATFSHDDLPYLKESIISLWNNGINTVAANVVFENVWEDGDDIIFESQLKDLADYILDKGMWKEYSVRFFDPKIGFPLKSDELKNNFCGAGKMLAVDYKGDLFPCVRFLDFALSDKKGFKIGSIDKGINFDKLRPFAGLSLENQSSQECINCEVATGCAWCTGANYDFSDNGTIYKRATYICKMHKANVRANEYFWNEFTKRTGLISPREEYKKFRYIKSEDAKYLQFIISDNITPHCSYVSKTGDTPNNMNDDIIHKGLLFAKNNNLNPVVLGDRNLQNESFLNIISNKSKNTDENSIVICDHNSNLPSNFEGICILLITRNNIENILNFVSDLYKSVNRINLTIQDIDQWTDSDIHLYKEKLEELVEFVALTYKNVNPLQINILTDILDLDLMCNCDAGRSHISLAPNGKFYICPAFYFDNPDNNIGDLDNGIDIYNEYLLDLENAPICSGCDSYHCKRCVYMNKKLTNEINTPSKIQCVLSHLERNASLKLQEKLNPENIKFKNVLNSIEYLDAIDKLKERME</sequence>
<keyword evidence="3" id="KW-1185">Reference proteome</keyword>
<evidence type="ECO:0000313" key="3">
    <source>
        <dbReference type="Proteomes" id="UP000186102"/>
    </source>
</evidence>
<dbReference type="InterPro" id="IPR026401">
    <property type="entry name" value="CXXX_matur"/>
</dbReference>
<proteinExistence type="predicted"/>
<evidence type="ECO:0000256" key="1">
    <source>
        <dbReference type="ARBA" id="ARBA00001966"/>
    </source>
</evidence>
<dbReference type="InterPro" id="IPR023885">
    <property type="entry name" value="4Fe4S-binding_SPASM_dom"/>
</dbReference>
<comment type="caution">
    <text evidence="2">The sequence shown here is derived from an EMBL/GenBank/DDBJ whole genome shotgun (WGS) entry which is preliminary data.</text>
</comment>
<organism evidence="2 3">
    <name type="scientific">Desulfosporosinus metallidurans</name>
    <dbReference type="NCBI Taxonomy" id="1888891"/>
    <lineage>
        <taxon>Bacteria</taxon>
        <taxon>Bacillati</taxon>
        <taxon>Bacillota</taxon>
        <taxon>Clostridia</taxon>
        <taxon>Eubacteriales</taxon>
        <taxon>Desulfitobacteriaceae</taxon>
        <taxon>Desulfosporosinus</taxon>
    </lineage>
</organism>
<dbReference type="InterPro" id="IPR023867">
    <property type="entry name" value="Sulphatase_maturase_rSAM"/>
</dbReference>
<name>A0A1Q8QCX0_9FIRM</name>
<dbReference type="PANTHER" id="PTHR43273">
    <property type="entry name" value="ANAEROBIC SULFATASE-MATURATING ENZYME HOMOLOG ASLB-RELATED"/>
    <property type="match status" value="1"/>
</dbReference>
<dbReference type="GO" id="GO:0016491">
    <property type="term" value="F:oxidoreductase activity"/>
    <property type="evidence" value="ECO:0007669"/>
    <property type="project" value="InterPro"/>
</dbReference>
<dbReference type="AlphaFoldDB" id="A0A1Q8QCX0"/>
<dbReference type="EMBL" id="MLBF01000130">
    <property type="protein sequence ID" value="OLN25193.1"/>
    <property type="molecule type" value="Genomic_DNA"/>
</dbReference>
<dbReference type="PANTHER" id="PTHR43273:SF3">
    <property type="entry name" value="ANAEROBIC SULFATASE-MATURATING ENZYME HOMOLOG ASLB-RELATED"/>
    <property type="match status" value="1"/>
</dbReference>
<evidence type="ECO:0000313" key="2">
    <source>
        <dbReference type="EMBL" id="OLN25193.1"/>
    </source>
</evidence>
<protein>
    <submittedName>
        <fullName evidence="2">Arylsulfatase regulator</fullName>
    </submittedName>
</protein>
<dbReference type="NCBIfam" id="TIGR04119">
    <property type="entry name" value="CXXX_matur"/>
    <property type="match status" value="1"/>
</dbReference>